<dbReference type="GO" id="GO:0015562">
    <property type="term" value="F:efflux transmembrane transporter activity"/>
    <property type="evidence" value="ECO:0007669"/>
    <property type="project" value="InterPro"/>
</dbReference>
<dbReference type="NCBIfam" id="TIGR01844">
    <property type="entry name" value="type_I_sec_TolC"/>
    <property type="match status" value="1"/>
</dbReference>
<gene>
    <name evidence="9" type="ORF">B0I24_12213</name>
    <name evidence="10" type="ORF">CWE07_12490</name>
</gene>
<comment type="caution">
    <text evidence="9">The sequence shown here is derived from an EMBL/GenBank/DDBJ whole genome shotgun (WGS) entry which is preliminary data.</text>
</comment>
<dbReference type="RefSeq" id="WP_111570551.1">
    <property type="nucleotide sequence ID" value="NZ_PIPK01000014.1"/>
</dbReference>
<keyword evidence="3" id="KW-0813">Transport</keyword>
<sequence>MNKNKTSMSVKHALCGLTVVAMTCSLPAAANLERAVNQALNQNPDVRQQWREVLMSDADIDIAASDIKPNMDVVGGYEYVDRNYSANQTFNGGFAEVQLNQLLYNGIARHNIARSREIQSVRYQELLDVANNITYETVRAYLDVKRQQELVRLAAENFRQHERVFGQVEESFNAGVARSSDLEQISGRTALAQSNLLTQQSNLHDVIARYLRIVGDLPPQVLADVEFNHPVLSRDVVAQLRTAYEHNPRFIAALHNIEAQNHNVTANEGRYKPTFELNASYGIRENDEIGIFTGTQREARVGVQMRYNLFRGGSDRANIRRSLEGLEQAQDIRSGVCMDIRQEVQVSNNDLRNLDRQLPNLQQHMNSADRVRVAYADQFGIGNRTLLDVLDSENEFFQASIAYTNARYDQTVRQAALLRSTGQLMQAVSANQGVFPTPRNDTKLNVDFNYVCPQYDLGQYVNY</sequence>
<organism evidence="9 11">
    <name type="scientific">Aliidiomarina maris</name>
    <dbReference type="NCBI Taxonomy" id="531312"/>
    <lineage>
        <taxon>Bacteria</taxon>
        <taxon>Pseudomonadati</taxon>
        <taxon>Pseudomonadota</taxon>
        <taxon>Gammaproteobacteria</taxon>
        <taxon>Alteromonadales</taxon>
        <taxon>Idiomarinaceae</taxon>
        <taxon>Aliidiomarina</taxon>
    </lineage>
</organism>
<dbReference type="GO" id="GO:0015288">
    <property type="term" value="F:porin activity"/>
    <property type="evidence" value="ECO:0007669"/>
    <property type="project" value="TreeGrafter"/>
</dbReference>
<dbReference type="Proteomes" id="UP000287865">
    <property type="component" value="Unassembled WGS sequence"/>
</dbReference>
<dbReference type="InterPro" id="IPR003423">
    <property type="entry name" value="OMP_efflux"/>
</dbReference>
<dbReference type="GO" id="GO:1990281">
    <property type="term" value="C:efflux pump complex"/>
    <property type="evidence" value="ECO:0007669"/>
    <property type="project" value="TreeGrafter"/>
</dbReference>
<dbReference type="InterPro" id="IPR051906">
    <property type="entry name" value="TolC-like"/>
</dbReference>
<evidence type="ECO:0000256" key="4">
    <source>
        <dbReference type="ARBA" id="ARBA00022452"/>
    </source>
</evidence>
<dbReference type="SUPFAM" id="SSF56954">
    <property type="entry name" value="Outer membrane efflux proteins (OEP)"/>
    <property type="match status" value="1"/>
</dbReference>
<keyword evidence="4" id="KW-1134">Transmembrane beta strand</keyword>
<dbReference type="PANTHER" id="PTHR30026:SF22">
    <property type="entry name" value="OUTER MEMBRANE EFFLUX PROTEIN"/>
    <property type="match status" value="1"/>
</dbReference>
<dbReference type="PANTHER" id="PTHR30026">
    <property type="entry name" value="OUTER MEMBRANE PROTEIN TOLC"/>
    <property type="match status" value="1"/>
</dbReference>
<dbReference type="Pfam" id="PF02321">
    <property type="entry name" value="OEP"/>
    <property type="match status" value="2"/>
</dbReference>
<evidence type="ECO:0000256" key="1">
    <source>
        <dbReference type="ARBA" id="ARBA00004442"/>
    </source>
</evidence>
<evidence type="ECO:0000256" key="8">
    <source>
        <dbReference type="SAM" id="SignalP"/>
    </source>
</evidence>
<proteinExistence type="inferred from homology"/>
<evidence type="ECO:0000313" key="12">
    <source>
        <dbReference type="Proteomes" id="UP000287865"/>
    </source>
</evidence>
<evidence type="ECO:0000313" key="9">
    <source>
        <dbReference type="EMBL" id="RAJ92955.1"/>
    </source>
</evidence>
<reference evidence="9 11" key="2">
    <citation type="submission" date="2018-06" db="EMBL/GenBank/DDBJ databases">
        <title>Genomic Encyclopedia of Type Strains, Phase III (KMG-III): the genomes of soil and plant-associated and newly described type strains.</title>
        <authorList>
            <person name="Whitman W."/>
        </authorList>
    </citation>
    <scope>NUCLEOTIDE SEQUENCE [LARGE SCALE GENOMIC DNA]</scope>
    <source>
        <strain evidence="9 11">CGMCC 1.15366</strain>
    </source>
</reference>
<dbReference type="GO" id="GO:0009279">
    <property type="term" value="C:cell outer membrane"/>
    <property type="evidence" value="ECO:0007669"/>
    <property type="project" value="UniProtKB-SubCell"/>
</dbReference>
<accession>A0A327WMY9</accession>
<evidence type="ECO:0000256" key="3">
    <source>
        <dbReference type="ARBA" id="ARBA00022448"/>
    </source>
</evidence>
<evidence type="ECO:0000256" key="2">
    <source>
        <dbReference type="ARBA" id="ARBA00007613"/>
    </source>
</evidence>
<dbReference type="InterPro" id="IPR010130">
    <property type="entry name" value="T1SS_OMP_TolC"/>
</dbReference>
<dbReference type="EMBL" id="PIPK01000014">
    <property type="protein sequence ID" value="RUO20100.1"/>
    <property type="molecule type" value="Genomic_DNA"/>
</dbReference>
<keyword evidence="8" id="KW-0732">Signal</keyword>
<feature type="signal peptide" evidence="8">
    <location>
        <begin position="1"/>
        <end position="30"/>
    </location>
</feature>
<dbReference type="OrthoDB" id="9814637at2"/>
<feature type="chain" id="PRO_5016271474" evidence="8">
    <location>
        <begin position="31"/>
        <end position="463"/>
    </location>
</feature>
<keyword evidence="5" id="KW-0812">Transmembrane</keyword>
<keyword evidence="7" id="KW-0998">Cell outer membrane</keyword>
<evidence type="ECO:0000313" key="10">
    <source>
        <dbReference type="EMBL" id="RUO20100.1"/>
    </source>
</evidence>
<evidence type="ECO:0000256" key="7">
    <source>
        <dbReference type="ARBA" id="ARBA00023237"/>
    </source>
</evidence>
<comment type="subcellular location">
    <subcellularLocation>
        <location evidence="1">Cell outer membrane</location>
    </subcellularLocation>
</comment>
<evidence type="ECO:0000313" key="11">
    <source>
        <dbReference type="Proteomes" id="UP000249203"/>
    </source>
</evidence>
<dbReference type="AlphaFoldDB" id="A0A327WMY9"/>
<reference evidence="10 12" key="1">
    <citation type="journal article" date="2018" name="Front. Microbiol.">
        <title>Genome-Based Analysis Reveals the Taxonomy and Diversity of the Family Idiomarinaceae.</title>
        <authorList>
            <person name="Liu Y."/>
            <person name="Lai Q."/>
            <person name="Shao Z."/>
        </authorList>
    </citation>
    <scope>NUCLEOTIDE SEQUENCE [LARGE SCALE GENOMIC DNA]</scope>
    <source>
        <strain evidence="10 12">CF12-14</strain>
    </source>
</reference>
<keyword evidence="6" id="KW-0472">Membrane</keyword>
<dbReference type="EMBL" id="QLMD01000022">
    <property type="protein sequence ID" value="RAJ92955.1"/>
    <property type="molecule type" value="Genomic_DNA"/>
</dbReference>
<comment type="similarity">
    <text evidence="2">Belongs to the outer membrane factor (OMF) (TC 1.B.17) family.</text>
</comment>
<name>A0A327WMY9_9GAMM</name>
<evidence type="ECO:0000256" key="5">
    <source>
        <dbReference type="ARBA" id="ARBA00022692"/>
    </source>
</evidence>
<keyword evidence="12" id="KW-1185">Reference proteome</keyword>
<dbReference type="Gene3D" id="1.20.1600.10">
    <property type="entry name" value="Outer membrane efflux proteins (OEP)"/>
    <property type="match status" value="1"/>
</dbReference>
<evidence type="ECO:0000256" key="6">
    <source>
        <dbReference type="ARBA" id="ARBA00023136"/>
    </source>
</evidence>
<protein>
    <submittedName>
        <fullName evidence="9">Adhesin transport system outer membrane protein</fullName>
    </submittedName>
</protein>
<dbReference type="Proteomes" id="UP000249203">
    <property type="component" value="Unassembled WGS sequence"/>
</dbReference>